<dbReference type="InterPro" id="IPR013989">
    <property type="entry name" value="Dev_and_cell_death_domain"/>
</dbReference>
<comment type="caution">
    <text evidence="3">The sequence shown here is derived from an EMBL/GenBank/DDBJ whole genome shotgun (WGS) entry which is preliminary data.</text>
</comment>
<dbReference type="PANTHER" id="PTHR46444">
    <property type="entry name" value="DCD (DEVELOPMENT AND CELL DEATH) DOMAIN PROTEIN-RELATED"/>
    <property type="match status" value="1"/>
</dbReference>
<feature type="region of interest" description="Disordered" evidence="1">
    <location>
        <begin position="1102"/>
        <end position="1145"/>
    </location>
</feature>
<feature type="compositionally biased region" description="Basic and acidic residues" evidence="1">
    <location>
        <begin position="1282"/>
        <end position="1314"/>
    </location>
</feature>
<organism evidence="3 4">
    <name type="scientific">Cuscuta epithymum</name>
    <dbReference type="NCBI Taxonomy" id="186058"/>
    <lineage>
        <taxon>Eukaryota</taxon>
        <taxon>Viridiplantae</taxon>
        <taxon>Streptophyta</taxon>
        <taxon>Embryophyta</taxon>
        <taxon>Tracheophyta</taxon>
        <taxon>Spermatophyta</taxon>
        <taxon>Magnoliopsida</taxon>
        <taxon>eudicotyledons</taxon>
        <taxon>Gunneridae</taxon>
        <taxon>Pentapetalae</taxon>
        <taxon>asterids</taxon>
        <taxon>lamiids</taxon>
        <taxon>Solanales</taxon>
        <taxon>Convolvulaceae</taxon>
        <taxon>Cuscuteae</taxon>
        <taxon>Cuscuta</taxon>
        <taxon>Cuscuta subgen. Cuscuta</taxon>
    </lineage>
</organism>
<feature type="compositionally biased region" description="Polar residues" evidence="1">
    <location>
        <begin position="1130"/>
        <end position="1142"/>
    </location>
</feature>
<dbReference type="EMBL" id="CAMAPF010000031">
    <property type="protein sequence ID" value="CAH9077162.1"/>
    <property type="molecule type" value="Genomic_DNA"/>
</dbReference>
<accession>A0AAV0CK06</accession>
<feature type="region of interest" description="Disordered" evidence="1">
    <location>
        <begin position="1167"/>
        <end position="1211"/>
    </location>
</feature>
<name>A0AAV0CK06_9ASTE</name>
<evidence type="ECO:0000256" key="1">
    <source>
        <dbReference type="SAM" id="MobiDB-lite"/>
    </source>
</evidence>
<proteinExistence type="predicted"/>
<feature type="domain" description="DCD" evidence="2">
    <location>
        <begin position="14"/>
        <end position="145"/>
    </location>
</feature>
<dbReference type="Pfam" id="PF10539">
    <property type="entry name" value="Dev_Cell_Death"/>
    <property type="match status" value="1"/>
</dbReference>
<evidence type="ECO:0000313" key="3">
    <source>
        <dbReference type="EMBL" id="CAH9077162.1"/>
    </source>
</evidence>
<dbReference type="SMART" id="SM00767">
    <property type="entry name" value="DCD"/>
    <property type="match status" value="1"/>
</dbReference>
<evidence type="ECO:0000259" key="2">
    <source>
        <dbReference type="PROSITE" id="PS51222"/>
    </source>
</evidence>
<feature type="region of interest" description="Disordered" evidence="1">
    <location>
        <begin position="1252"/>
        <end position="1317"/>
    </location>
</feature>
<gene>
    <name evidence="3" type="ORF">CEPIT_LOCUS6074</name>
</gene>
<dbReference type="PANTHER" id="PTHR46444:SF9">
    <property type="entry name" value="DCD (DEVELOPMENT AND CELL DEATH) DOMAIN PROTEIN"/>
    <property type="match status" value="1"/>
</dbReference>
<keyword evidence="4" id="KW-1185">Reference proteome</keyword>
<evidence type="ECO:0000313" key="4">
    <source>
        <dbReference type="Proteomes" id="UP001152523"/>
    </source>
</evidence>
<protein>
    <recommendedName>
        <fullName evidence="2">DCD domain-containing protein</fullName>
    </recommendedName>
</protein>
<reference evidence="3" key="1">
    <citation type="submission" date="2022-07" db="EMBL/GenBank/DDBJ databases">
        <authorList>
            <person name="Macas J."/>
            <person name="Novak P."/>
            <person name="Neumann P."/>
        </authorList>
    </citation>
    <scope>NUCLEOTIDE SEQUENCE</scope>
</reference>
<feature type="compositionally biased region" description="Polar residues" evidence="1">
    <location>
        <begin position="1197"/>
        <end position="1209"/>
    </location>
</feature>
<dbReference type="PROSITE" id="PS51222">
    <property type="entry name" value="DCD"/>
    <property type="match status" value="1"/>
</dbReference>
<dbReference type="Proteomes" id="UP001152523">
    <property type="component" value="Unassembled WGS sequence"/>
</dbReference>
<sequence>MDFEEEENSFYGSVPEFGAIFMSNIATKRVCFKKKVMGSSLSRASFVKKIKCGMVLFLFEYERRELFGVFRASSDGGMNIVPHAFSSSAGVDYPAQVSFTPIWKCSPLSEPEFREAISANYYSQKKFNFGLSRDQVQNLLLLFSTKKLRTKLPPRQLTRVNRKRVGENGSVVDDENHALSNNSGLLNEDDFKSSPVVAYRRNFWDRDTVRNSDTRPGVDMMNNEYGVCFSEGKYQDNVYSDSPSRKREDDDERIFFNDVPHNMQNDRPLMKDMRLTEGRQFMMDDTFDNCNHLPSGMHSNDLVDPIHVSRKNDGAMVTERERIVNISNINFESGMTRFASHSGNSLLNGGFEERHNMDNTYSCDRKSDLGKIVENASSQPRLIHDSTESKHLKNYATISDITSAPFGSTSQSNDVLYGDPRHPVGCNRREHSPDAFVDPSFHGRTNNRFQSPVKDVRGRENTNDFLLGSHPSNKKSTFCQNVDEEGTNADWYLKKNAAKATSYVENFDRFHENTDEHLIGLPASNEQSTFCQTAAEQRADTDWYGKNNAKKAASYVENFNRVHENTNKFVLGSSVLNEQSIFGQNVSEQQANTDWYRMDNAEKAASFMESFDMHHRSHNEMKQITPPNSGMSFFETALSRITEAVNFESSPSKLQTVTTIARAPPSDHELSTSHYGNFSSHLVDGRSSSIHEKNSHCLRGMPYHEKVGGTTGHPDITFADHRERSHLPLQPRIRESHFEFEYAKNLGLHSYEVLPSQMPHMASMAVAGPGDAAPEGENAGFSHLSFDLKSYPSYATERTSLPPGIRECMAVQETDGMIMGDEFSQMDQKNNYDLYETNTGNDGTYHNLSSEMSGSGFRQFNRKSVFSRLSASKCSLKEKQTGYVTSHNDLLDTPVDDVPDTSVDDVMGMLQSQLSQVLLVKRQMKFKPLGKCPDNSEVTTCGKHDNDLKKNVPQATEQNVISRAARETRVVDFGRRSDLMKKSHDRDSSVAEKLAIAPKHRQLKRGLMSKEKMPSEIEIADSSMVKEMPFIAPNHRQLKRDLMSKEKIPSENEIVKDPACKPTKRRKLVRPFFGNVGACFLGNHHSDETSNDNPIFVKAHQHCATSQEPEPVNEPPLSGQDSRNRDPDGNITNQNSGSSNVLPATVCENKDSNMNQRSDNPVFVKARQHCATSQEPEPVIELPLSGHDSRNRDPDGNITNQNSGSSNVLPATVCENKDSNMKQRSDNPVFVKARQHCATSQEPELVLELPLSGHDSRNRDPDGNITNQNSGSSNVLPASVCENKDSNMKQRSECENYSSKMHDFSSMEPDEKYPGKLSQVEPLETPQCTHGISCPEAGGDGTSEATKVADNVSCLDDLQGVEKCFMS</sequence>
<feature type="compositionally biased region" description="Polar residues" evidence="1">
    <location>
        <begin position="1264"/>
        <end position="1276"/>
    </location>
</feature>